<comment type="caution">
    <text evidence="3">The sequence shown here is derived from an EMBL/GenBank/DDBJ whole genome shotgun (WGS) entry which is preliminary data.</text>
</comment>
<organism evidence="3 4">
    <name type="scientific">Aquariibacter albus</name>
    <dbReference type="NCBI Taxonomy" id="2759899"/>
    <lineage>
        <taxon>Bacteria</taxon>
        <taxon>Pseudomonadati</taxon>
        <taxon>Pseudomonadota</taxon>
        <taxon>Betaproteobacteria</taxon>
        <taxon>Burkholderiales</taxon>
        <taxon>Sphaerotilaceae</taxon>
        <taxon>Aquariibacter</taxon>
    </lineage>
</organism>
<dbReference type="Proteomes" id="UP000586093">
    <property type="component" value="Unassembled WGS sequence"/>
</dbReference>
<evidence type="ECO:0000313" key="3">
    <source>
        <dbReference type="EMBL" id="MBB1161073.1"/>
    </source>
</evidence>
<dbReference type="InterPro" id="IPR027266">
    <property type="entry name" value="TrmE/GcvT-like"/>
</dbReference>
<accession>A0A839HH79</accession>
<dbReference type="GO" id="GO:0016226">
    <property type="term" value="P:iron-sulfur cluster assembly"/>
    <property type="evidence" value="ECO:0007669"/>
    <property type="project" value="TreeGrafter"/>
</dbReference>
<dbReference type="PANTHER" id="PTHR22602">
    <property type="entry name" value="TRANSFERASE CAF17, MITOCHONDRIAL-RELATED"/>
    <property type="match status" value="1"/>
</dbReference>
<protein>
    <submittedName>
        <fullName evidence="3">Folate-binding protein YgfZ</fullName>
    </submittedName>
</protein>
<reference evidence="3 4" key="1">
    <citation type="submission" date="2020-08" db="EMBL/GenBank/DDBJ databases">
        <title>Aquariorum lacteus gen. nov., sp. nov., a new member of the family Comamonadaceae, isolated from freshwater aquarium.</title>
        <authorList>
            <person name="Chun S.-J."/>
        </authorList>
    </citation>
    <scope>NUCLEOTIDE SEQUENCE [LARGE SCALE GENOMIC DNA]</scope>
    <source>
        <strain evidence="3 4">SJAQ100</strain>
    </source>
</reference>
<dbReference type="InterPro" id="IPR017703">
    <property type="entry name" value="YgfZ/GCV_T_CS"/>
</dbReference>
<dbReference type="SUPFAM" id="SSF103025">
    <property type="entry name" value="Folate-binding domain"/>
    <property type="match status" value="1"/>
</dbReference>
<dbReference type="RefSeq" id="WP_182661557.1">
    <property type="nucleotide sequence ID" value="NZ_JACIVI010000001.1"/>
</dbReference>
<dbReference type="Gene3D" id="3.30.1360.120">
    <property type="entry name" value="Probable tRNA modification gtpase trme, domain 1"/>
    <property type="match status" value="1"/>
</dbReference>
<evidence type="ECO:0000259" key="2">
    <source>
        <dbReference type="Pfam" id="PF01571"/>
    </source>
</evidence>
<proteinExistence type="predicted"/>
<dbReference type="Pfam" id="PF01571">
    <property type="entry name" value="GCV_T"/>
    <property type="match status" value="1"/>
</dbReference>
<dbReference type="PIRSF" id="PIRSF006487">
    <property type="entry name" value="GcvT"/>
    <property type="match status" value="1"/>
</dbReference>
<dbReference type="NCBIfam" id="TIGR03317">
    <property type="entry name" value="ygfZ_signature"/>
    <property type="match status" value="1"/>
</dbReference>
<evidence type="ECO:0000313" key="4">
    <source>
        <dbReference type="Proteomes" id="UP000586093"/>
    </source>
</evidence>
<keyword evidence="1" id="KW-0809">Transit peptide</keyword>
<dbReference type="PANTHER" id="PTHR22602:SF0">
    <property type="entry name" value="TRANSFERASE CAF17, MITOCHONDRIAL-RELATED"/>
    <property type="match status" value="1"/>
</dbReference>
<feature type="domain" description="GCVT N-terminal" evidence="2">
    <location>
        <begin position="26"/>
        <end position="157"/>
    </location>
</feature>
<dbReference type="InterPro" id="IPR006222">
    <property type="entry name" value="GCVT_N"/>
</dbReference>
<sequence length="336" mass="34930">MNLQAPAAAVQPDGVLRLPRTAVIVAEGADAASFLHGQLSNDVARLGAREARLAAYCSAKGRMLASLLVCRPGPETLWLVLEAALLPATLKRLSMFVLRAKAKLREGSGELAVLGLAGPSAARALADAGLTETAAADQPARAWASAAVDEDRARLLRLPSARSAPLAADCPRALWIGPAERAEAWLAAHPALAADTWDWLEVASGVVPVQAATVEAFVPQMLNYERVGGVDFRKGCYPGQEVVARSQYRGTLKRRGQRVDAEVSLAVGAEVYAADDPGQPAGVVAAAAPRPDGAGWSALVELKLAALDSPGLHLGAADGPALHLQPLPYPLPAEAE</sequence>
<dbReference type="EMBL" id="JACIVI010000001">
    <property type="protein sequence ID" value="MBB1161073.1"/>
    <property type="molecule type" value="Genomic_DNA"/>
</dbReference>
<gene>
    <name evidence="3" type="ORF">H4F90_03640</name>
</gene>
<dbReference type="AlphaFoldDB" id="A0A839HH79"/>
<keyword evidence="4" id="KW-1185">Reference proteome</keyword>
<dbReference type="InterPro" id="IPR045179">
    <property type="entry name" value="YgfZ/GcvT"/>
</dbReference>
<name>A0A839HH79_9BURK</name>
<evidence type="ECO:0000256" key="1">
    <source>
        <dbReference type="ARBA" id="ARBA00022946"/>
    </source>
</evidence>